<dbReference type="EMBL" id="MVGT01001312">
    <property type="protein sequence ID" value="OVA12980.1"/>
    <property type="molecule type" value="Genomic_DNA"/>
</dbReference>
<evidence type="ECO:0000256" key="4">
    <source>
        <dbReference type="ARBA" id="ARBA00013081"/>
    </source>
</evidence>
<comment type="cofactor">
    <cofactor evidence="1">
        <name>Mn(2+)</name>
        <dbReference type="ChEBI" id="CHEBI:29035"/>
    </cofactor>
</comment>
<comment type="cofactor">
    <cofactor evidence="2">
        <name>Mg(2+)</name>
        <dbReference type="ChEBI" id="CHEBI:18420"/>
    </cofactor>
</comment>
<evidence type="ECO:0000313" key="14">
    <source>
        <dbReference type="EMBL" id="OVA12980.1"/>
    </source>
</evidence>
<evidence type="ECO:0000256" key="10">
    <source>
        <dbReference type="ARBA" id="ARBA00047761"/>
    </source>
</evidence>
<dbReference type="Gene3D" id="3.60.40.10">
    <property type="entry name" value="PPM-type phosphatase domain"/>
    <property type="match status" value="1"/>
</dbReference>
<evidence type="ECO:0000256" key="7">
    <source>
        <dbReference type="ARBA" id="ARBA00022842"/>
    </source>
</evidence>
<dbReference type="InterPro" id="IPR036457">
    <property type="entry name" value="PPM-type-like_dom_sf"/>
</dbReference>
<dbReference type="FunCoup" id="A0A200QRA8">
    <property type="interactions" value="50"/>
</dbReference>
<dbReference type="EC" id="3.1.3.16" evidence="4"/>
<dbReference type="InterPro" id="IPR001932">
    <property type="entry name" value="PPM-type_phosphatase-like_dom"/>
</dbReference>
<gene>
    <name evidence="14" type="ORF">BVC80_1157g18</name>
</gene>
<dbReference type="CDD" id="cd00143">
    <property type="entry name" value="PP2Cc"/>
    <property type="match status" value="1"/>
</dbReference>
<dbReference type="PROSITE" id="PS51746">
    <property type="entry name" value="PPM_2"/>
    <property type="match status" value="1"/>
</dbReference>
<feature type="region of interest" description="Disordered" evidence="12">
    <location>
        <begin position="1"/>
        <end position="38"/>
    </location>
</feature>
<accession>A0A200QRA8</accession>
<keyword evidence="15" id="KW-1185">Reference proteome</keyword>
<evidence type="ECO:0000256" key="3">
    <source>
        <dbReference type="ARBA" id="ARBA00006702"/>
    </source>
</evidence>
<dbReference type="AlphaFoldDB" id="A0A200QRA8"/>
<dbReference type="SMART" id="SM00332">
    <property type="entry name" value="PP2Cc"/>
    <property type="match status" value="1"/>
</dbReference>
<evidence type="ECO:0000256" key="8">
    <source>
        <dbReference type="ARBA" id="ARBA00022912"/>
    </source>
</evidence>
<dbReference type="Proteomes" id="UP000195402">
    <property type="component" value="Unassembled WGS sequence"/>
</dbReference>
<dbReference type="FunFam" id="3.60.40.10:FF:000010">
    <property type="entry name" value="Probable protein phosphatase 2C 39"/>
    <property type="match status" value="1"/>
</dbReference>
<dbReference type="GO" id="GO:0046872">
    <property type="term" value="F:metal ion binding"/>
    <property type="evidence" value="ECO:0007669"/>
    <property type="project" value="UniProtKB-KW"/>
</dbReference>
<dbReference type="InParanoid" id="A0A200QRA8"/>
<keyword evidence="8" id="KW-0904">Protein phosphatase</keyword>
<comment type="catalytic activity">
    <reaction evidence="11">
        <text>O-phospho-L-threonyl-[protein] + H2O = L-threonyl-[protein] + phosphate</text>
        <dbReference type="Rhea" id="RHEA:47004"/>
        <dbReference type="Rhea" id="RHEA-COMP:11060"/>
        <dbReference type="Rhea" id="RHEA-COMP:11605"/>
        <dbReference type="ChEBI" id="CHEBI:15377"/>
        <dbReference type="ChEBI" id="CHEBI:30013"/>
        <dbReference type="ChEBI" id="CHEBI:43474"/>
        <dbReference type="ChEBI" id="CHEBI:61977"/>
        <dbReference type="EC" id="3.1.3.16"/>
    </reaction>
</comment>
<evidence type="ECO:0000256" key="2">
    <source>
        <dbReference type="ARBA" id="ARBA00001946"/>
    </source>
</evidence>
<evidence type="ECO:0000256" key="5">
    <source>
        <dbReference type="ARBA" id="ARBA00022723"/>
    </source>
</evidence>
<protein>
    <recommendedName>
        <fullName evidence="4">protein-serine/threonine phosphatase</fullName>
        <ecNumber evidence="4">3.1.3.16</ecNumber>
    </recommendedName>
</protein>
<comment type="caution">
    <text evidence="14">The sequence shown here is derived from an EMBL/GenBank/DDBJ whole genome shotgun (WGS) entry which is preliminary data.</text>
</comment>
<dbReference type="SUPFAM" id="SSF81606">
    <property type="entry name" value="PP2C-like"/>
    <property type="match status" value="1"/>
</dbReference>
<dbReference type="InterPro" id="IPR015655">
    <property type="entry name" value="PP2C"/>
</dbReference>
<feature type="compositionally biased region" description="Basic and acidic residues" evidence="12">
    <location>
        <begin position="1"/>
        <end position="18"/>
    </location>
</feature>
<evidence type="ECO:0000256" key="6">
    <source>
        <dbReference type="ARBA" id="ARBA00022801"/>
    </source>
</evidence>
<reference evidence="14 15" key="1">
    <citation type="journal article" date="2017" name="Mol. Plant">
        <title>The Genome of Medicinal Plant Macleaya cordata Provides New Insights into Benzylisoquinoline Alkaloids Metabolism.</title>
        <authorList>
            <person name="Liu X."/>
            <person name="Liu Y."/>
            <person name="Huang P."/>
            <person name="Ma Y."/>
            <person name="Qing Z."/>
            <person name="Tang Q."/>
            <person name="Cao H."/>
            <person name="Cheng P."/>
            <person name="Zheng Y."/>
            <person name="Yuan Z."/>
            <person name="Zhou Y."/>
            <person name="Liu J."/>
            <person name="Tang Z."/>
            <person name="Zhuo Y."/>
            <person name="Zhang Y."/>
            <person name="Yu L."/>
            <person name="Huang J."/>
            <person name="Yang P."/>
            <person name="Peng Q."/>
            <person name="Zhang J."/>
            <person name="Jiang W."/>
            <person name="Zhang Z."/>
            <person name="Lin K."/>
            <person name="Ro D.K."/>
            <person name="Chen X."/>
            <person name="Xiong X."/>
            <person name="Shang Y."/>
            <person name="Huang S."/>
            <person name="Zeng J."/>
        </authorList>
    </citation>
    <scope>NUCLEOTIDE SEQUENCE [LARGE SCALE GENOMIC DNA]</scope>
    <source>
        <strain evidence="15">cv. BLH2017</strain>
        <tissue evidence="14">Root</tissue>
    </source>
</reference>
<evidence type="ECO:0000313" key="15">
    <source>
        <dbReference type="Proteomes" id="UP000195402"/>
    </source>
</evidence>
<keyword evidence="5" id="KW-0479">Metal-binding</keyword>
<organism evidence="14 15">
    <name type="scientific">Macleaya cordata</name>
    <name type="common">Five-seeded plume-poppy</name>
    <name type="synonym">Bocconia cordata</name>
    <dbReference type="NCBI Taxonomy" id="56857"/>
    <lineage>
        <taxon>Eukaryota</taxon>
        <taxon>Viridiplantae</taxon>
        <taxon>Streptophyta</taxon>
        <taxon>Embryophyta</taxon>
        <taxon>Tracheophyta</taxon>
        <taxon>Spermatophyta</taxon>
        <taxon>Magnoliopsida</taxon>
        <taxon>Ranunculales</taxon>
        <taxon>Papaveraceae</taxon>
        <taxon>Papaveroideae</taxon>
        <taxon>Macleaya</taxon>
    </lineage>
</organism>
<comment type="catalytic activity">
    <reaction evidence="10">
        <text>O-phospho-L-seryl-[protein] + H2O = L-seryl-[protein] + phosphate</text>
        <dbReference type="Rhea" id="RHEA:20629"/>
        <dbReference type="Rhea" id="RHEA-COMP:9863"/>
        <dbReference type="Rhea" id="RHEA-COMP:11604"/>
        <dbReference type="ChEBI" id="CHEBI:15377"/>
        <dbReference type="ChEBI" id="CHEBI:29999"/>
        <dbReference type="ChEBI" id="CHEBI:43474"/>
        <dbReference type="ChEBI" id="CHEBI:83421"/>
        <dbReference type="EC" id="3.1.3.16"/>
    </reaction>
</comment>
<dbReference type="OrthoDB" id="10264738at2759"/>
<sequence>MKTKKSCLEDESSTKVEDGFEQDEFEPELLTEDREDKKSSSKYVTQVCHLVQGKQGHAMEDYIVAKTMQVDDSELGLYAIFDGHSGRDVAKYLQKHLFDNILNEPDFWTDTKGAIKRAYKTTDDEVLDSIVGSRGGSTAVTAILVDRKKLVVANVGDSRAVICNDGVAKQISVDHEPQKEQETIESKGGFVSKKQGNVPRVDGQLAMARAFGDGRLKEHITSEPDISVEKIDMDTEFIILASDGLWKVMSNQEAVDCIRDIEDAKEAAECLVQEALDRGSTDDISCIVVIFQ</sequence>
<dbReference type="PANTHER" id="PTHR47992">
    <property type="entry name" value="PROTEIN PHOSPHATASE"/>
    <property type="match status" value="1"/>
</dbReference>
<dbReference type="STRING" id="56857.A0A200QRA8"/>
<evidence type="ECO:0000256" key="1">
    <source>
        <dbReference type="ARBA" id="ARBA00001936"/>
    </source>
</evidence>
<evidence type="ECO:0000256" key="11">
    <source>
        <dbReference type="ARBA" id="ARBA00048336"/>
    </source>
</evidence>
<name>A0A200QRA8_MACCD</name>
<dbReference type="OMA" id="MSNDEVW"/>
<keyword evidence="7" id="KW-0460">Magnesium</keyword>
<keyword evidence="9" id="KW-0464">Manganese</keyword>
<feature type="compositionally biased region" description="Acidic residues" evidence="12">
    <location>
        <begin position="19"/>
        <end position="30"/>
    </location>
</feature>
<feature type="domain" description="PPM-type phosphatase" evidence="13">
    <location>
        <begin position="44"/>
        <end position="291"/>
    </location>
</feature>
<comment type="similarity">
    <text evidence="3">Belongs to the PP2C family.</text>
</comment>
<proteinExistence type="inferred from homology"/>
<keyword evidence="6" id="KW-0378">Hydrolase</keyword>
<dbReference type="Pfam" id="PF00481">
    <property type="entry name" value="PP2C"/>
    <property type="match status" value="1"/>
</dbReference>
<evidence type="ECO:0000256" key="12">
    <source>
        <dbReference type="SAM" id="MobiDB-lite"/>
    </source>
</evidence>
<evidence type="ECO:0000256" key="9">
    <source>
        <dbReference type="ARBA" id="ARBA00023211"/>
    </source>
</evidence>
<evidence type="ECO:0000259" key="13">
    <source>
        <dbReference type="PROSITE" id="PS51746"/>
    </source>
</evidence>
<dbReference type="GO" id="GO:0004722">
    <property type="term" value="F:protein serine/threonine phosphatase activity"/>
    <property type="evidence" value="ECO:0007669"/>
    <property type="project" value="UniProtKB-EC"/>
</dbReference>